<feature type="chain" id="PRO_5042571960" evidence="1">
    <location>
        <begin position="20"/>
        <end position="236"/>
    </location>
</feature>
<protein>
    <submittedName>
        <fullName evidence="2">Uncharacterized protein</fullName>
    </submittedName>
</protein>
<gene>
    <name evidence="2" type="ORF">QBC47DRAFT_394593</name>
</gene>
<sequence>MRGLFLVSALVGASSTALGLEIGITPFECTEKALKYLGCRNGVQSECFPVLWSEAVAQCSTFLSLTTATSFFTASDVTTATVTATETSDATATETSTSTAETTITEVSITTTTETTATTEVTSYTTDDVASFVPRGVQISGCPDLASKGLASLPDARHSWVCSCLGVTPTTAVTLETTTAISTATQSVTSLTTSTTTTTAVTVLSATTTTTTTSTTTSDVVATSTTIVEVQTAEPS</sequence>
<keyword evidence="3" id="KW-1185">Reference proteome</keyword>
<evidence type="ECO:0000256" key="1">
    <source>
        <dbReference type="SAM" id="SignalP"/>
    </source>
</evidence>
<name>A0AAJ0B4L9_9PEZI</name>
<organism evidence="2 3">
    <name type="scientific">Echria macrotheca</name>
    <dbReference type="NCBI Taxonomy" id="438768"/>
    <lineage>
        <taxon>Eukaryota</taxon>
        <taxon>Fungi</taxon>
        <taxon>Dikarya</taxon>
        <taxon>Ascomycota</taxon>
        <taxon>Pezizomycotina</taxon>
        <taxon>Sordariomycetes</taxon>
        <taxon>Sordariomycetidae</taxon>
        <taxon>Sordariales</taxon>
        <taxon>Schizotheciaceae</taxon>
        <taxon>Echria</taxon>
    </lineage>
</organism>
<dbReference type="Proteomes" id="UP001239445">
    <property type="component" value="Unassembled WGS sequence"/>
</dbReference>
<accession>A0AAJ0B4L9</accession>
<dbReference type="EMBL" id="MU839849">
    <property type="protein sequence ID" value="KAK1750097.1"/>
    <property type="molecule type" value="Genomic_DNA"/>
</dbReference>
<evidence type="ECO:0000313" key="2">
    <source>
        <dbReference type="EMBL" id="KAK1750097.1"/>
    </source>
</evidence>
<proteinExistence type="predicted"/>
<reference evidence="2" key="1">
    <citation type="submission" date="2023-06" db="EMBL/GenBank/DDBJ databases">
        <title>Genome-scale phylogeny and comparative genomics of the fungal order Sordariales.</title>
        <authorList>
            <consortium name="Lawrence Berkeley National Laboratory"/>
            <person name="Hensen N."/>
            <person name="Bonometti L."/>
            <person name="Westerberg I."/>
            <person name="Brannstrom I.O."/>
            <person name="Guillou S."/>
            <person name="Cros-Aarteil S."/>
            <person name="Calhoun S."/>
            <person name="Haridas S."/>
            <person name="Kuo A."/>
            <person name="Mondo S."/>
            <person name="Pangilinan J."/>
            <person name="Riley R."/>
            <person name="Labutti K."/>
            <person name="Andreopoulos B."/>
            <person name="Lipzen A."/>
            <person name="Chen C."/>
            <person name="Yanf M."/>
            <person name="Daum C."/>
            <person name="Ng V."/>
            <person name="Clum A."/>
            <person name="Steindorff A."/>
            <person name="Ohm R."/>
            <person name="Martin F."/>
            <person name="Silar P."/>
            <person name="Natvig D."/>
            <person name="Lalanne C."/>
            <person name="Gautier V."/>
            <person name="Ament-Velasquez S.L."/>
            <person name="Kruys A."/>
            <person name="Hutchinson M.I."/>
            <person name="Powell A.J."/>
            <person name="Barry K."/>
            <person name="Miller A.N."/>
            <person name="Grigoriev I.V."/>
            <person name="Debuchy R."/>
            <person name="Gladieux P."/>
            <person name="Thoren M.H."/>
            <person name="Johannesson H."/>
        </authorList>
    </citation>
    <scope>NUCLEOTIDE SEQUENCE</scope>
    <source>
        <strain evidence="2">PSN4</strain>
    </source>
</reference>
<feature type="signal peptide" evidence="1">
    <location>
        <begin position="1"/>
        <end position="19"/>
    </location>
</feature>
<comment type="caution">
    <text evidence="2">The sequence shown here is derived from an EMBL/GenBank/DDBJ whole genome shotgun (WGS) entry which is preliminary data.</text>
</comment>
<evidence type="ECO:0000313" key="3">
    <source>
        <dbReference type="Proteomes" id="UP001239445"/>
    </source>
</evidence>
<dbReference type="AlphaFoldDB" id="A0AAJ0B4L9"/>
<keyword evidence="1" id="KW-0732">Signal</keyword>